<evidence type="ECO:0000256" key="1">
    <source>
        <dbReference type="SAM" id="SignalP"/>
    </source>
</evidence>
<dbReference type="HOGENOM" id="CLU_967286_0_0_1"/>
<proteinExistence type="predicted"/>
<feature type="chain" id="PRO_5003237795" evidence="1">
    <location>
        <begin position="18"/>
        <end position="299"/>
    </location>
</feature>
<dbReference type="Proteomes" id="UP000000305">
    <property type="component" value="Unassembled WGS sequence"/>
</dbReference>
<dbReference type="AlphaFoldDB" id="E9H5Q8"/>
<dbReference type="KEGG" id="dpx:DAPPUDRAFT_110178"/>
<protein>
    <submittedName>
        <fullName evidence="2">Uncharacterized protein</fullName>
    </submittedName>
</protein>
<feature type="signal peptide" evidence="1">
    <location>
        <begin position="1"/>
        <end position="17"/>
    </location>
</feature>
<dbReference type="PhylomeDB" id="E9H5Q8"/>
<name>E9H5Q8_DAPPU</name>
<gene>
    <name evidence="2" type="ORF">DAPPUDRAFT_110178</name>
</gene>
<organism evidence="2 3">
    <name type="scientific">Daphnia pulex</name>
    <name type="common">Water flea</name>
    <dbReference type="NCBI Taxonomy" id="6669"/>
    <lineage>
        <taxon>Eukaryota</taxon>
        <taxon>Metazoa</taxon>
        <taxon>Ecdysozoa</taxon>
        <taxon>Arthropoda</taxon>
        <taxon>Crustacea</taxon>
        <taxon>Branchiopoda</taxon>
        <taxon>Diplostraca</taxon>
        <taxon>Cladocera</taxon>
        <taxon>Anomopoda</taxon>
        <taxon>Daphniidae</taxon>
        <taxon>Daphnia</taxon>
    </lineage>
</organism>
<accession>E9H5Q8</accession>
<sequence>MKLVMIFLSICLSLSHQQYGGLYRTMFGVFPWVRVPPSYYLKLPFYNNLMDTSEDGEIGRMDLINNHQPSIDDEEEDFSDTESRAKGIHSYRSRPNYLNDPINARFLFNLFASTTNTFSNPLLKTATFTLTQTLSLTSVVRCVPIDQAIANPPTCARRRRHYFDGDEMEGEQYSIDPSETLGMVPTAALSSSLPQEDRSISDLISSTKDDPTISDEISKAHYTLRDKRFLINKNQFVVSSVVTTFAFVNTTITATVNLLNPLPVAVVPPVACVPGAPGATPVCVQCLPIGFIICPVAAG</sequence>
<dbReference type="InParanoid" id="E9H5Q8"/>
<keyword evidence="3" id="KW-1185">Reference proteome</keyword>
<evidence type="ECO:0000313" key="2">
    <source>
        <dbReference type="EMBL" id="EFX73044.1"/>
    </source>
</evidence>
<evidence type="ECO:0000313" key="3">
    <source>
        <dbReference type="Proteomes" id="UP000000305"/>
    </source>
</evidence>
<reference evidence="2 3" key="1">
    <citation type="journal article" date="2011" name="Science">
        <title>The ecoresponsive genome of Daphnia pulex.</title>
        <authorList>
            <person name="Colbourne J.K."/>
            <person name="Pfrender M.E."/>
            <person name="Gilbert D."/>
            <person name="Thomas W.K."/>
            <person name="Tucker A."/>
            <person name="Oakley T.H."/>
            <person name="Tokishita S."/>
            <person name="Aerts A."/>
            <person name="Arnold G.J."/>
            <person name="Basu M.K."/>
            <person name="Bauer D.J."/>
            <person name="Caceres C.E."/>
            <person name="Carmel L."/>
            <person name="Casola C."/>
            <person name="Choi J.H."/>
            <person name="Detter J.C."/>
            <person name="Dong Q."/>
            <person name="Dusheyko S."/>
            <person name="Eads B.D."/>
            <person name="Frohlich T."/>
            <person name="Geiler-Samerotte K.A."/>
            <person name="Gerlach D."/>
            <person name="Hatcher P."/>
            <person name="Jogdeo S."/>
            <person name="Krijgsveld J."/>
            <person name="Kriventseva E.V."/>
            <person name="Kultz D."/>
            <person name="Laforsch C."/>
            <person name="Lindquist E."/>
            <person name="Lopez J."/>
            <person name="Manak J.R."/>
            <person name="Muller J."/>
            <person name="Pangilinan J."/>
            <person name="Patwardhan R.P."/>
            <person name="Pitluck S."/>
            <person name="Pritham E.J."/>
            <person name="Rechtsteiner A."/>
            <person name="Rho M."/>
            <person name="Rogozin I.B."/>
            <person name="Sakarya O."/>
            <person name="Salamov A."/>
            <person name="Schaack S."/>
            <person name="Shapiro H."/>
            <person name="Shiga Y."/>
            <person name="Skalitzky C."/>
            <person name="Smith Z."/>
            <person name="Souvorov A."/>
            <person name="Sung W."/>
            <person name="Tang Z."/>
            <person name="Tsuchiya D."/>
            <person name="Tu H."/>
            <person name="Vos H."/>
            <person name="Wang M."/>
            <person name="Wolf Y.I."/>
            <person name="Yamagata H."/>
            <person name="Yamada T."/>
            <person name="Ye Y."/>
            <person name="Shaw J.R."/>
            <person name="Andrews J."/>
            <person name="Crease T.J."/>
            <person name="Tang H."/>
            <person name="Lucas S.M."/>
            <person name="Robertson H.M."/>
            <person name="Bork P."/>
            <person name="Koonin E.V."/>
            <person name="Zdobnov E.M."/>
            <person name="Grigoriev I.V."/>
            <person name="Lynch M."/>
            <person name="Boore J.L."/>
        </authorList>
    </citation>
    <scope>NUCLEOTIDE SEQUENCE [LARGE SCALE GENOMIC DNA]</scope>
</reference>
<dbReference type="EMBL" id="GL732594">
    <property type="protein sequence ID" value="EFX73044.1"/>
    <property type="molecule type" value="Genomic_DNA"/>
</dbReference>
<keyword evidence="1" id="KW-0732">Signal</keyword>